<comment type="caution">
    <text evidence="2">The sequence shown here is derived from an EMBL/GenBank/DDBJ whole genome shotgun (WGS) entry which is preliminary data.</text>
</comment>
<feature type="compositionally biased region" description="Basic and acidic residues" evidence="1">
    <location>
        <begin position="461"/>
        <end position="472"/>
    </location>
</feature>
<dbReference type="PANTHER" id="PTHR35391">
    <property type="entry name" value="C2H2-TYPE DOMAIN-CONTAINING PROTEIN-RELATED"/>
    <property type="match status" value="1"/>
</dbReference>
<feature type="compositionally biased region" description="Low complexity" evidence="1">
    <location>
        <begin position="450"/>
        <end position="460"/>
    </location>
</feature>
<evidence type="ECO:0008006" key="4">
    <source>
        <dbReference type="Google" id="ProtNLM"/>
    </source>
</evidence>
<evidence type="ECO:0000256" key="1">
    <source>
        <dbReference type="SAM" id="MobiDB-lite"/>
    </source>
</evidence>
<feature type="compositionally biased region" description="Polar residues" evidence="1">
    <location>
        <begin position="292"/>
        <end position="305"/>
    </location>
</feature>
<protein>
    <recommendedName>
        <fullName evidence="4">C2H2-type domain-containing protein</fullName>
    </recommendedName>
</protein>
<evidence type="ECO:0000313" key="3">
    <source>
        <dbReference type="Proteomes" id="UP001391051"/>
    </source>
</evidence>
<reference evidence="2 3" key="1">
    <citation type="submission" date="2023-01" db="EMBL/GenBank/DDBJ databases">
        <title>Analysis of 21 Apiospora genomes using comparative genomics revels a genus with tremendous synthesis potential of carbohydrate active enzymes and secondary metabolites.</title>
        <authorList>
            <person name="Sorensen T."/>
        </authorList>
    </citation>
    <scope>NUCLEOTIDE SEQUENCE [LARGE SCALE GENOMIC DNA]</scope>
    <source>
        <strain evidence="2 3">CBS 24483</strain>
    </source>
</reference>
<dbReference type="RefSeq" id="XP_066693284.1">
    <property type="nucleotide sequence ID" value="XM_066851046.1"/>
</dbReference>
<feature type="region of interest" description="Disordered" evidence="1">
    <location>
        <begin position="445"/>
        <end position="488"/>
    </location>
</feature>
<accession>A0ABR1PU29</accession>
<organism evidence="2 3">
    <name type="scientific">Apiospora aurea</name>
    <dbReference type="NCBI Taxonomy" id="335848"/>
    <lineage>
        <taxon>Eukaryota</taxon>
        <taxon>Fungi</taxon>
        <taxon>Dikarya</taxon>
        <taxon>Ascomycota</taxon>
        <taxon>Pezizomycotina</taxon>
        <taxon>Sordariomycetes</taxon>
        <taxon>Xylariomycetidae</taxon>
        <taxon>Amphisphaeriales</taxon>
        <taxon>Apiosporaceae</taxon>
        <taxon>Apiospora</taxon>
    </lineage>
</organism>
<keyword evidence="3" id="KW-1185">Reference proteome</keyword>
<dbReference type="GeneID" id="92084108"/>
<feature type="compositionally biased region" description="Low complexity" evidence="1">
    <location>
        <begin position="281"/>
        <end position="290"/>
    </location>
</feature>
<dbReference type="Proteomes" id="UP001391051">
    <property type="component" value="Unassembled WGS sequence"/>
</dbReference>
<gene>
    <name evidence="2" type="ORF">PG986_014824</name>
</gene>
<proteinExistence type="predicted"/>
<evidence type="ECO:0000313" key="2">
    <source>
        <dbReference type="EMBL" id="KAK7937956.1"/>
    </source>
</evidence>
<dbReference type="PANTHER" id="PTHR35391:SF5">
    <property type="entry name" value="DUF6590 DOMAIN-CONTAINING PROTEIN"/>
    <property type="match status" value="1"/>
</dbReference>
<name>A0ABR1PU29_9PEZI</name>
<feature type="region of interest" description="Disordered" evidence="1">
    <location>
        <begin position="275"/>
        <end position="305"/>
    </location>
</feature>
<dbReference type="EMBL" id="JAQQWE010000010">
    <property type="protein sequence ID" value="KAK7937956.1"/>
    <property type="molecule type" value="Genomic_DNA"/>
</dbReference>
<sequence>MAQGKPIFLDFAPSSRFDLVLTDTVEARPSLVANFYESCSLFYSDLLAALAQASSVDYSILVSLQRSQNYLVLWADGFDAVEAALDASLSNSKRIRNTTLRLLLGISKTLMKSERTDQGDFESGDVLNRIGLFLYVTEDQQSLLNSRATEFAHITAQLKDLIHQDDSIRLESELDSDASSDGGDSDLGEIAADLRTDTQCLLDLGSRFREPAVGPVANESAAKLEDGISWNPEQSFIERIPQRYPRCEAALAERLGKASWLRVLHCQELKTENTKLPQQKAATHTDTAATKPASTTFHDSGLGSSVPSGPDYAETVVSYEGGQGGTIRVPPLPEGAKDGIPFDCVGCGSMVTAKTKSKWKTHLFRGLRPYLCLENTCTYNQTSFLTRSQWANHLSLEHEATIYIGGIDCSICMEKLPGSLAQVTTHLARHLEEIALTVLPTSVESKEVTDATPSSSSADSSDYRHPIEHGAEEVLGVKMETQVDHHGQ</sequence>